<keyword evidence="3" id="KW-0560">Oxidoreductase</keyword>
<keyword evidence="7" id="KW-1185">Reference proteome</keyword>
<evidence type="ECO:0000256" key="2">
    <source>
        <dbReference type="ARBA" id="ARBA00022643"/>
    </source>
</evidence>
<accession>A0A848DSI6</accession>
<protein>
    <submittedName>
        <fullName evidence="6">LLM class flavin-dependent oxidoreductase</fullName>
    </submittedName>
</protein>
<dbReference type="Proteomes" id="UP000586918">
    <property type="component" value="Unassembled WGS sequence"/>
</dbReference>
<dbReference type="InterPro" id="IPR036661">
    <property type="entry name" value="Luciferase-like_sf"/>
</dbReference>
<evidence type="ECO:0000313" key="6">
    <source>
        <dbReference type="EMBL" id="NMH95473.1"/>
    </source>
</evidence>
<reference evidence="6 7" key="1">
    <citation type="submission" date="2020-04" db="EMBL/GenBank/DDBJ databases">
        <authorList>
            <person name="Klaysubun C."/>
            <person name="Duangmal K."/>
            <person name="Lipun K."/>
        </authorList>
    </citation>
    <scope>NUCLEOTIDE SEQUENCE [LARGE SCALE GENOMIC DNA]</scope>
    <source>
        <strain evidence="6 7">DSM 45300</strain>
    </source>
</reference>
<dbReference type="SUPFAM" id="SSF51679">
    <property type="entry name" value="Bacterial luciferase-like"/>
    <property type="match status" value="1"/>
</dbReference>
<dbReference type="InterPro" id="IPR050172">
    <property type="entry name" value="SsuD_RutA_monooxygenase"/>
</dbReference>
<dbReference type="GO" id="GO:0008726">
    <property type="term" value="F:alkanesulfonate monooxygenase activity"/>
    <property type="evidence" value="ECO:0007669"/>
    <property type="project" value="TreeGrafter"/>
</dbReference>
<feature type="domain" description="Luciferase-like" evidence="5">
    <location>
        <begin position="45"/>
        <end position="346"/>
    </location>
</feature>
<dbReference type="AlphaFoldDB" id="A0A848DSI6"/>
<dbReference type="PANTHER" id="PTHR42847">
    <property type="entry name" value="ALKANESULFONATE MONOOXYGENASE"/>
    <property type="match status" value="1"/>
</dbReference>
<keyword evidence="1" id="KW-0285">Flavoprotein</keyword>
<dbReference type="PANTHER" id="PTHR42847:SF4">
    <property type="entry name" value="ALKANESULFONATE MONOOXYGENASE-RELATED"/>
    <property type="match status" value="1"/>
</dbReference>
<dbReference type="InterPro" id="IPR011251">
    <property type="entry name" value="Luciferase-like_dom"/>
</dbReference>
<comment type="caution">
    <text evidence="6">The sequence shown here is derived from an EMBL/GenBank/DDBJ whole genome shotgun (WGS) entry which is preliminary data.</text>
</comment>
<gene>
    <name evidence="6" type="ORF">HF519_28810</name>
</gene>
<dbReference type="RefSeq" id="WP_169416128.1">
    <property type="nucleotide sequence ID" value="NZ_JAAXKZ010000195.1"/>
</dbReference>
<proteinExistence type="predicted"/>
<evidence type="ECO:0000259" key="5">
    <source>
        <dbReference type="Pfam" id="PF00296"/>
    </source>
</evidence>
<evidence type="ECO:0000313" key="7">
    <source>
        <dbReference type="Proteomes" id="UP000586918"/>
    </source>
</evidence>
<dbReference type="EMBL" id="JAAXKZ010000195">
    <property type="protein sequence ID" value="NMH95473.1"/>
    <property type="molecule type" value="Genomic_DNA"/>
</dbReference>
<keyword evidence="2" id="KW-0288">FMN</keyword>
<dbReference type="GO" id="GO:0046306">
    <property type="term" value="P:alkanesulfonate catabolic process"/>
    <property type="evidence" value="ECO:0007669"/>
    <property type="project" value="TreeGrafter"/>
</dbReference>
<evidence type="ECO:0000256" key="1">
    <source>
        <dbReference type="ARBA" id="ARBA00022630"/>
    </source>
</evidence>
<keyword evidence="4" id="KW-0503">Monooxygenase</keyword>
<name>A0A848DSI6_9PSEU</name>
<dbReference type="Gene3D" id="3.20.20.30">
    <property type="entry name" value="Luciferase-like domain"/>
    <property type="match status" value="1"/>
</dbReference>
<sequence>MTTISERDAIQEYRRAHVPVYNDQKLKLGLFGPNLSYGLTMTEAETTYRPTWEHVVKIAQRAEQLDFEMLVPVARWRGFGGKTNVHGECLETYSWAAGLAALTEKIMVFATSHVPTMHPIVAAKQATTIDHISGGRFGLNMVMGWFTPEMEMFGAPQREHEERYRYGAEWIEVVKRLWTEDGPFDFEGEFLRIKQGQAAPKPVQTPHPVLINAGNSPAGIEFSAREVDFNFATISTLEDAKEYAALVRRTAHETYQRDIGVMTYGLVVCRDTEKEARRAYDYILEKGDWDAARNIMSVLGMESASFSEQIRAYQERFVAGWGGWPIVGSPEQVTEKLQELSDIGMDGIAMGFLDYHEEMAHFGEAVMPLLKQAGLRH</sequence>
<evidence type="ECO:0000256" key="3">
    <source>
        <dbReference type="ARBA" id="ARBA00023002"/>
    </source>
</evidence>
<dbReference type="Pfam" id="PF00296">
    <property type="entry name" value="Bac_luciferase"/>
    <property type="match status" value="1"/>
</dbReference>
<dbReference type="CDD" id="cd01094">
    <property type="entry name" value="Alkanesulfonate_monoxygenase"/>
    <property type="match status" value="1"/>
</dbReference>
<organism evidence="6 7">
    <name type="scientific">Pseudonocardia bannensis</name>
    <dbReference type="NCBI Taxonomy" id="630973"/>
    <lineage>
        <taxon>Bacteria</taxon>
        <taxon>Bacillati</taxon>
        <taxon>Actinomycetota</taxon>
        <taxon>Actinomycetes</taxon>
        <taxon>Pseudonocardiales</taxon>
        <taxon>Pseudonocardiaceae</taxon>
        <taxon>Pseudonocardia</taxon>
    </lineage>
</organism>
<evidence type="ECO:0000256" key="4">
    <source>
        <dbReference type="ARBA" id="ARBA00023033"/>
    </source>
</evidence>